<feature type="region of interest" description="Disordered" evidence="1">
    <location>
        <begin position="1"/>
        <end position="27"/>
    </location>
</feature>
<evidence type="ECO:0000256" key="1">
    <source>
        <dbReference type="SAM" id="MobiDB-lite"/>
    </source>
</evidence>
<dbReference type="EMBL" id="CAJNNW010025111">
    <property type="protein sequence ID" value="CAE8675622.1"/>
    <property type="molecule type" value="Genomic_DNA"/>
</dbReference>
<feature type="non-terminal residue" evidence="2">
    <location>
        <position position="189"/>
    </location>
</feature>
<dbReference type="Gene3D" id="1.25.40.10">
    <property type="entry name" value="Tetratricopeptide repeat domain"/>
    <property type="match status" value="1"/>
</dbReference>
<name>A0A813JBI4_POLGL</name>
<dbReference type="Proteomes" id="UP000626109">
    <property type="component" value="Unassembled WGS sequence"/>
</dbReference>
<evidence type="ECO:0000313" key="2">
    <source>
        <dbReference type="EMBL" id="CAE8675622.1"/>
    </source>
</evidence>
<accession>A0A813JBI4</accession>
<organism evidence="2 3">
    <name type="scientific">Polarella glacialis</name>
    <name type="common">Dinoflagellate</name>
    <dbReference type="NCBI Taxonomy" id="89957"/>
    <lineage>
        <taxon>Eukaryota</taxon>
        <taxon>Sar</taxon>
        <taxon>Alveolata</taxon>
        <taxon>Dinophyceae</taxon>
        <taxon>Suessiales</taxon>
        <taxon>Suessiaceae</taxon>
        <taxon>Polarella</taxon>
    </lineage>
</organism>
<protein>
    <submittedName>
        <fullName evidence="2">Uncharacterized protein</fullName>
    </submittedName>
</protein>
<gene>
    <name evidence="2" type="ORF">PGLA2088_LOCUS19470</name>
</gene>
<sequence length="189" mass="20913">QPGKLQGWQQPPAWRKKASPQEVTSEAQHLRRQITAAGRQADWQRAVALLSRLRALITEDRGTASESLPGADREAATQSLVAAIGACGRAQLWQVALRLLADTEAEATAWKIPRPDQTAVDAAASACAKGPWTRALDLFLRARQDGLRPSIISCNIAATRFQHWKEEMRRTGSWQLHCATLCLEKMVLR</sequence>
<evidence type="ECO:0000313" key="3">
    <source>
        <dbReference type="Proteomes" id="UP000626109"/>
    </source>
</evidence>
<comment type="caution">
    <text evidence="2">The sequence shown here is derived from an EMBL/GenBank/DDBJ whole genome shotgun (WGS) entry which is preliminary data.</text>
</comment>
<reference evidence="2" key="1">
    <citation type="submission" date="2021-02" db="EMBL/GenBank/DDBJ databases">
        <authorList>
            <person name="Dougan E. K."/>
            <person name="Rhodes N."/>
            <person name="Thang M."/>
            <person name="Chan C."/>
        </authorList>
    </citation>
    <scope>NUCLEOTIDE SEQUENCE</scope>
</reference>
<proteinExistence type="predicted"/>
<dbReference type="InterPro" id="IPR011990">
    <property type="entry name" value="TPR-like_helical_dom_sf"/>
</dbReference>
<dbReference type="AlphaFoldDB" id="A0A813JBI4"/>